<dbReference type="EMBL" id="PRKZ01000010">
    <property type="protein sequence ID" value="RAW48103.1"/>
    <property type="molecule type" value="Genomic_DNA"/>
</dbReference>
<protein>
    <submittedName>
        <fullName evidence="1">Uncharacterized protein</fullName>
    </submittedName>
</protein>
<evidence type="ECO:0000313" key="1">
    <source>
        <dbReference type="EMBL" id="RAW48103.1"/>
    </source>
</evidence>
<name>A0A329TGG3_9FIRM</name>
<accession>A0A329TGG3</accession>
<gene>
    <name evidence="1" type="ORF">C4N25_11730</name>
</gene>
<dbReference type="RefSeq" id="WP_112116282.1">
    <property type="nucleotide sequence ID" value="NZ_PRKZ01000010.1"/>
</dbReference>
<evidence type="ECO:0000313" key="2">
    <source>
        <dbReference type="Proteomes" id="UP000251634"/>
    </source>
</evidence>
<comment type="caution">
    <text evidence="1">The sequence shown here is derived from an EMBL/GenBank/DDBJ whole genome shotgun (WGS) entry which is preliminary data.</text>
</comment>
<sequence length="103" mass="11726">MDKTPQFNIEETFCEYLSKYYRGSNNPASSKTLEAVFHVKGSEIRRIVNSLRSKGEPICSDYDGYFYADNQHEINATIAQLTSRIQKIAKARDGLVNRTGKDD</sequence>
<organism evidence="1 2">
    <name type="scientific">Faecalibacterium prausnitzii</name>
    <dbReference type="NCBI Taxonomy" id="853"/>
    <lineage>
        <taxon>Bacteria</taxon>
        <taxon>Bacillati</taxon>
        <taxon>Bacillota</taxon>
        <taxon>Clostridia</taxon>
        <taxon>Eubacteriales</taxon>
        <taxon>Oscillospiraceae</taxon>
        <taxon>Faecalibacterium</taxon>
    </lineage>
</organism>
<proteinExistence type="predicted"/>
<reference evidence="1 2" key="1">
    <citation type="submission" date="2018-02" db="EMBL/GenBank/DDBJ databases">
        <title>Complete genome sequencing of Faecalibacterium prausnitzii strains isolated from the human gut.</title>
        <authorList>
            <person name="Fitzgerald B.C."/>
            <person name="Shkoporov A.N."/>
            <person name="Ross P.R."/>
            <person name="Hill C."/>
        </authorList>
    </citation>
    <scope>NUCLEOTIDE SEQUENCE [LARGE SCALE GENOMIC DNA]</scope>
    <source>
        <strain evidence="1 2">APC942/8-14-2</strain>
    </source>
</reference>
<dbReference type="Proteomes" id="UP000251634">
    <property type="component" value="Unassembled WGS sequence"/>
</dbReference>
<dbReference type="AlphaFoldDB" id="A0A329TGG3"/>